<dbReference type="Gene3D" id="3.30.830.10">
    <property type="entry name" value="Metalloenzyme, LuxS/M16 peptidase-like"/>
    <property type="match status" value="4"/>
</dbReference>
<dbReference type="InterPro" id="IPR007863">
    <property type="entry name" value="Peptidase_M16_C"/>
</dbReference>
<dbReference type="Pfam" id="PF16187">
    <property type="entry name" value="Peptidase_M16_M"/>
    <property type="match status" value="1"/>
</dbReference>
<organism evidence="10 11">
    <name type="scientific">Acromyrmex insinuator</name>
    <dbReference type="NCBI Taxonomy" id="230686"/>
    <lineage>
        <taxon>Eukaryota</taxon>
        <taxon>Metazoa</taxon>
        <taxon>Ecdysozoa</taxon>
        <taxon>Arthropoda</taxon>
        <taxon>Hexapoda</taxon>
        <taxon>Insecta</taxon>
        <taxon>Pterygota</taxon>
        <taxon>Neoptera</taxon>
        <taxon>Endopterygota</taxon>
        <taxon>Hymenoptera</taxon>
        <taxon>Apocrita</taxon>
        <taxon>Aculeata</taxon>
        <taxon>Formicoidea</taxon>
        <taxon>Formicidae</taxon>
        <taxon>Myrmicinae</taxon>
        <taxon>Acromyrmex</taxon>
    </lineage>
</organism>
<evidence type="ECO:0000259" key="7">
    <source>
        <dbReference type="Pfam" id="PF00675"/>
    </source>
</evidence>
<evidence type="ECO:0000313" key="10">
    <source>
        <dbReference type="EMBL" id="KAG5310115.1"/>
    </source>
</evidence>
<comment type="similarity">
    <text evidence="1">Belongs to the peptidase M16 family.</text>
</comment>
<dbReference type="Pfam" id="PF05193">
    <property type="entry name" value="Peptidase_M16_C"/>
    <property type="match status" value="1"/>
</dbReference>
<evidence type="ECO:0000259" key="8">
    <source>
        <dbReference type="Pfam" id="PF05193"/>
    </source>
</evidence>
<dbReference type="Pfam" id="PF00675">
    <property type="entry name" value="Peptidase_M16"/>
    <property type="match status" value="1"/>
</dbReference>
<evidence type="ECO:0000256" key="4">
    <source>
        <dbReference type="ARBA" id="ARBA00022801"/>
    </source>
</evidence>
<evidence type="ECO:0000256" key="5">
    <source>
        <dbReference type="ARBA" id="ARBA00022833"/>
    </source>
</evidence>
<evidence type="ECO:0000313" key="11">
    <source>
        <dbReference type="Proteomes" id="UP000667349"/>
    </source>
</evidence>
<evidence type="ECO:0000259" key="9">
    <source>
        <dbReference type="Pfam" id="PF16187"/>
    </source>
</evidence>
<dbReference type="PANTHER" id="PTHR43690:SF18">
    <property type="entry name" value="INSULIN-DEGRADING ENZYME-RELATED"/>
    <property type="match status" value="1"/>
</dbReference>
<keyword evidence="6" id="KW-0482">Metalloprotease</keyword>
<dbReference type="InterPro" id="IPR032632">
    <property type="entry name" value="Peptidase_M16_M"/>
</dbReference>
<reference evidence="10" key="1">
    <citation type="submission" date="2020-02" db="EMBL/GenBank/DDBJ databases">
        <title>Relaxed selection underlies rapid genomic changes in the transitions from sociality to social parasitism in ants.</title>
        <authorList>
            <person name="Bi X."/>
        </authorList>
    </citation>
    <scope>NUCLEOTIDE SEQUENCE</scope>
    <source>
        <strain evidence="10">BGI-DK2013a</strain>
        <tissue evidence="10">Whole body</tissue>
    </source>
</reference>
<feature type="domain" description="Peptidase M16 middle/third" evidence="9">
    <location>
        <begin position="402"/>
        <end position="611"/>
    </location>
</feature>
<feature type="non-terminal residue" evidence="10">
    <location>
        <position position="923"/>
    </location>
</feature>
<dbReference type="FunFam" id="3.30.830.10:FF:000005">
    <property type="entry name" value="nardilysin isoform X1"/>
    <property type="match status" value="1"/>
</dbReference>
<feature type="domain" description="Peptidase M16 C-terminal" evidence="8">
    <location>
        <begin position="214"/>
        <end position="392"/>
    </location>
</feature>
<protein>
    <submittedName>
        <fullName evidence="10">NRDC protein</fullName>
    </submittedName>
</protein>
<dbReference type="InterPro" id="IPR050626">
    <property type="entry name" value="Peptidase_M16"/>
</dbReference>
<sequence length="923" mass="108527">MQESGNNENCQVEYLETPVKSENDKKEYRAIRLPNGLEALLISNDDSKTSSSQHQDMKNEMKAACCLSVKTGFFKEPPEFPGISFFFEHILLAEFKKHCQKHNLIELDKHGGSCNYFLHYIEYTSFFFDIQKEHFLSVLIHFAEFFTNPLPEKDAFMQNRNDLKKEFQTALNLAKNRVPQPQLSSFTRTDHPINKITEDRIIKVHENLDYTKLYEELHKFKERHYSARIIKLVIQASLPLNTLEQYVTTDTCFVNIPTLDDSTELIKNDIPFDTAAFQKMYKISALKHEEQLEITWAMPSQLALYKSKPYRYIAWRIGNEEIGSLIHHLREKLWNISNKKICYDIHTIAYSLVKISIGLSSKGKQHIKEILDTIFSYINWLKKEGPQKKIYDEFSQRSENNFRYLDEENPMDNVKDLCLNLHLYQSRDYITGSKIYFEYDPKAITNILNYLTPETANIMIFDNDFGNLTLDKLDSWSKTYTDIEVPHEWLEHWKSIKPLPDFYLPEANLYVEYSLELPAKVPKYPVKLYSSNIAELWYLPDSKFGLAKSYMYTHFISSLGLQSPENAALMTMYCNILKLQAVEELHPAVKSGLYTYDISLSEKGIITKISGPMPIVSIYSKQKFKDFTKSFTNRLYIQCLMQGNVTQDSAFLSIQECIGILKCDSLYSSTMQSNRVFQLLLGTSYYKLKNINKRDPTSVVVNTYQIDVTSIELSVLIRLMIMIMKKQLSMQCELKNQDNLIQDISCDCTDVDGILEYSISTTYSVENKLYTTEDIEKWMNEFLVFFREFLNKFSENDLDDVKERFRIFKQHADMNVREEINRNWDEIMKCEYMFDRHEREILALNKIKINELREWFDKYTRDENYMRQLSVHIVGSKSDKMPSIALEYIIDEHQHNDEEKYITKVGQYKKNLYAYPAFEGYSN</sequence>
<accession>A0A836JG01</accession>
<name>A0A836JG01_9HYME</name>
<evidence type="ECO:0000256" key="1">
    <source>
        <dbReference type="ARBA" id="ARBA00007261"/>
    </source>
</evidence>
<dbReference type="SUPFAM" id="SSF63411">
    <property type="entry name" value="LuxS/MPP-like metallohydrolase"/>
    <property type="match status" value="4"/>
</dbReference>
<dbReference type="GO" id="GO:0006508">
    <property type="term" value="P:proteolysis"/>
    <property type="evidence" value="ECO:0007669"/>
    <property type="project" value="UniProtKB-KW"/>
</dbReference>
<evidence type="ECO:0000256" key="2">
    <source>
        <dbReference type="ARBA" id="ARBA00022670"/>
    </source>
</evidence>
<proteinExistence type="inferred from homology"/>
<keyword evidence="11" id="KW-1185">Reference proteome</keyword>
<feature type="domain" description="Peptidase M16 N-terminal" evidence="7">
    <location>
        <begin position="59"/>
        <end position="191"/>
    </location>
</feature>
<keyword evidence="4" id="KW-0378">Hydrolase</keyword>
<dbReference type="InterPro" id="IPR011249">
    <property type="entry name" value="Metalloenz_LuxS/M16"/>
</dbReference>
<dbReference type="PANTHER" id="PTHR43690">
    <property type="entry name" value="NARDILYSIN"/>
    <property type="match status" value="1"/>
</dbReference>
<evidence type="ECO:0000256" key="3">
    <source>
        <dbReference type="ARBA" id="ARBA00022723"/>
    </source>
</evidence>
<dbReference type="Proteomes" id="UP000667349">
    <property type="component" value="Unassembled WGS sequence"/>
</dbReference>
<keyword evidence="5" id="KW-0862">Zinc</keyword>
<dbReference type="GO" id="GO:0046872">
    <property type="term" value="F:metal ion binding"/>
    <property type="evidence" value="ECO:0007669"/>
    <property type="project" value="UniProtKB-KW"/>
</dbReference>
<keyword evidence="2" id="KW-0645">Protease</keyword>
<dbReference type="EMBL" id="JAANHZ010000511">
    <property type="protein sequence ID" value="KAG5310115.1"/>
    <property type="molecule type" value="Genomic_DNA"/>
</dbReference>
<gene>
    <name evidence="10" type="primary">Nrdc_5</name>
    <name evidence="10" type="ORF">G6Z75_0009216</name>
</gene>
<dbReference type="AlphaFoldDB" id="A0A836JG01"/>
<dbReference type="GO" id="GO:0008237">
    <property type="term" value="F:metallopeptidase activity"/>
    <property type="evidence" value="ECO:0007669"/>
    <property type="project" value="UniProtKB-KW"/>
</dbReference>
<comment type="caution">
    <text evidence="10">The sequence shown here is derived from an EMBL/GenBank/DDBJ whole genome shotgun (WGS) entry which is preliminary data.</text>
</comment>
<dbReference type="InterPro" id="IPR011765">
    <property type="entry name" value="Pept_M16_N"/>
</dbReference>
<feature type="non-terminal residue" evidence="10">
    <location>
        <position position="1"/>
    </location>
</feature>
<keyword evidence="3" id="KW-0479">Metal-binding</keyword>
<evidence type="ECO:0000256" key="6">
    <source>
        <dbReference type="ARBA" id="ARBA00023049"/>
    </source>
</evidence>